<comment type="caution">
    <text evidence="1">The sequence shown here is derived from an EMBL/GenBank/DDBJ whole genome shotgun (WGS) entry which is preliminary data.</text>
</comment>
<accession>A0A644TS27</accession>
<dbReference type="EMBL" id="VSSQ01000049">
    <property type="protein sequence ID" value="MPL69774.1"/>
    <property type="molecule type" value="Genomic_DNA"/>
</dbReference>
<reference evidence="1" key="1">
    <citation type="submission" date="2019-08" db="EMBL/GenBank/DDBJ databases">
        <authorList>
            <person name="Kucharzyk K."/>
            <person name="Murdoch R.W."/>
            <person name="Higgins S."/>
            <person name="Loffler F."/>
        </authorList>
    </citation>
    <scope>NUCLEOTIDE SEQUENCE</scope>
</reference>
<evidence type="ECO:0000313" key="1">
    <source>
        <dbReference type="EMBL" id="MPL69774.1"/>
    </source>
</evidence>
<dbReference type="AlphaFoldDB" id="A0A644TS27"/>
<name>A0A644TS27_9ZZZZ</name>
<organism evidence="1">
    <name type="scientific">bioreactor metagenome</name>
    <dbReference type="NCBI Taxonomy" id="1076179"/>
    <lineage>
        <taxon>unclassified sequences</taxon>
        <taxon>metagenomes</taxon>
        <taxon>ecological metagenomes</taxon>
    </lineage>
</organism>
<sequence>MQLFTDSQGEVRNSKDGIDHVNYSGPFGATPLNPTAHTMIKHYKSINSKLHPHPMKKLTLILTLLTAISTYAFGQHATDTISVKKVPGGYQFYQGENRLTLSELIVTIKPNEQAYKQIKSAQANYTMGQVLGYAGGFIIGYQLGRALWSSEVNWRMAGLGAGLIVIAIPVGQGFNTKARQAVDTYNRGLPATARRNKSEINLSATGNGIGLVLEF</sequence>
<proteinExistence type="predicted"/>
<gene>
    <name evidence="1" type="ORF">SDC9_15523</name>
</gene>
<protein>
    <submittedName>
        <fullName evidence="1">Uncharacterized protein</fullName>
    </submittedName>
</protein>